<dbReference type="PROSITE" id="PS50887">
    <property type="entry name" value="GGDEF"/>
    <property type="match status" value="1"/>
</dbReference>
<organism evidence="5 6">
    <name type="scientific">Zoogloea ramigera</name>
    <dbReference type="NCBI Taxonomy" id="350"/>
    <lineage>
        <taxon>Bacteria</taxon>
        <taxon>Pseudomonadati</taxon>
        <taxon>Pseudomonadota</taxon>
        <taxon>Betaproteobacteria</taxon>
        <taxon>Rhodocyclales</taxon>
        <taxon>Zoogloeaceae</taxon>
        <taxon>Zoogloea</taxon>
    </lineage>
</organism>
<dbReference type="InterPro" id="IPR013656">
    <property type="entry name" value="PAS_4"/>
</dbReference>
<dbReference type="Gene3D" id="3.30.70.270">
    <property type="match status" value="1"/>
</dbReference>
<name>A0A4Y4CUB4_ZOORA</name>
<evidence type="ECO:0000313" key="6">
    <source>
        <dbReference type="Proteomes" id="UP000318422"/>
    </source>
</evidence>
<dbReference type="SUPFAM" id="SSF55073">
    <property type="entry name" value="Nucleotide cyclase"/>
    <property type="match status" value="1"/>
</dbReference>
<dbReference type="SMART" id="SM00091">
    <property type="entry name" value="PAS"/>
    <property type="match status" value="1"/>
</dbReference>
<dbReference type="SUPFAM" id="SSF141868">
    <property type="entry name" value="EAL domain-like"/>
    <property type="match status" value="1"/>
</dbReference>
<dbReference type="Pfam" id="PF00990">
    <property type="entry name" value="GGDEF"/>
    <property type="match status" value="1"/>
</dbReference>
<dbReference type="AlphaFoldDB" id="A0A4Y4CUB4"/>
<reference evidence="5 6" key="1">
    <citation type="submission" date="2019-06" db="EMBL/GenBank/DDBJ databases">
        <title>Whole genome shotgun sequence of Zoogloea ramigera NBRC 15342.</title>
        <authorList>
            <person name="Hosoyama A."/>
            <person name="Uohara A."/>
            <person name="Ohji S."/>
            <person name="Ichikawa N."/>
        </authorList>
    </citation>
    <scope>NUCLEOTIDE SEQUENCE [LARGE SCALE GENOMIC DNA]</scope>
    <source>
        <strain evidence="5 6">NBRC 15342</strain>
    </source>
</reference>
<dbReference type="NCBIfam" id="TIGR00254">
    <property type="entry name" value="GGDEF"/>
    <property type="match status" value="1"/>
</dbReference>
<dbReference type="PROSITE" id="PS50883">
    <property type="entry name" value="EAL"/>
    <property type="match status" value="1"/>
</dbReference>
<dbReference type="PANTHER" id="PTHR44757:SF2">
    <property type="entry name" value="BIOFILM ARCHITECTURE MAINTENANCE PROTEIN MBAA"/>
    <property type="match status" value="1"/>
</dbReference>
<evidence type="ECO:0000313" key="5">
    <source>
        <dbReference type="EMBL" id="GEC95692.1"/>
    </source>
</evidence>
<dbReference type="Gene3D" id="3.30.450.20">
    <property type="entry name" value="PAS domain"/>
    <property type="match status" value="1"/>
</dbReference>
<dbReference type="CDD" id="cd01949">
    <property type="entry name" value="GGDEF"/>
    <property type="match status" value="1"/>
</dbReference>
<dbReference type="InterPro" id="IPR001633">
    <property type="entry name" value="EAL_dom"/>
</dbReference>
<protein>
    <submittedName>
        <fullName evidence="5">Uncharacterized protein</fullName>
    </submittedName>
</protein>
<dbReference type="SMART" id="SM00052">
    <property type="entry name" value="EAL"/>
    <property type="match status" value="1"/>
</dbReference>
<evidence type="ECO:0000259" key="4">
    <source>
        <dbReference type="PROSITE" id="PS50887"/>
    </source>
</evidence>
<feature type="transmembrane region" description="Helical" evidence="1">
    <location>
        <begin position="289"/>
        <end position="312"/>
    </location>
</feature>
<dbReference type="InterPro" id="IPR029787">
    <property type="entry name" value="Nucleotide_cyclase"/>
</dbReference>
<dbReference type="EMBL" id="BJNV01000025">
    <property type="protein sequence ID" value="GEC95692.1"/>
    <property type="molecule type" value="Genomic_DNA"/>
</dbReference>
<dbReference type="FunFam" id="3.20.20.450:FF:000001">
    <property type="entry name" value="Cyclic di-GMP phosphodiesterase yahA"/>
    <property type="match status" value="1"/>
</dbReference>
<dbReference type="InterPro" id="IPR035965">
    <property type="entry name" value="PAS-like_dom_sf"/>
</dbReference>
<dbReference type="InterPro" id="IPR007890">
    <property type="entry name" value="CHASE2"/>
</dbReference>
<dbReference type="InterPro" id="IPR035919">
    <property type="entry name" value="EAL_sf"/>
</dbReference>
<evidence type="ECO:0000259" key="2">
    <source>
        <dbReference type="PROSITE" id="PS50112"/>
    </source>
</evidence>
<proteinExistence type="predicted"/>
<accession>A0A4Y4CUB4</accession>
<dbReference type="RefSeq" id="WP_246093484.1">
    <property type="nucleotide sequence ID" value="NZ_BJNV01000025.1"/>
</dbReference>
<keyword evidence="1" id="KW-1133">Transmembrane helix</keyword>
<dbReference type="SUPFAM" id="SSF55785">
    <property type="entry name" value="PYP-like sensor domain (PAS domain)"/>
    <property type="match status" value="1"/>
</dbReference>
<keyword evidence="1" id="KW-0472">Membrane</keyword>
<dbReference type="InterPro" id="IPR043128">
    <property type="entry name" value="Rev_trsase/Diguanyl_cyclase"/>
</dbReference>
<dbReference type="Gene3D" id="3.20.20.450">
    <property type="entry name" value="EAL domain"/>
    <property type="match status" value="1"/>
</dbReference>
<dbReference type="SMART" id="SM00267">
    <property type="entry name" value="GGDEF"/>
    <property type="match status" value="1"/>
</dbReference>
<dbReference type="NCBIfam" id="TIGR00229">
    <property type="entry name" value="sensory_box"/>
    <property type="match status" value="1"/>
</dbReference>
<dbReference type="InterPro" id="IPR052155">
    <property type="entry name" value="Biofilm_reg_signaling"/>
</dbReference>
<evidence type="ECO:0000259" key="3">
    <source>
        <dbReference type="PROSITE" id="PS50883"/>
    </source>
</evidence>
<feature type="domain" description="EAL" evidence="3">
    <location>
        <begin position="678"/>
        <end position="932"/>
    </location>
</feature>
<dbReference type="Pfam" id="PF08448">
    <property type="entry name" value="PAS_4"/>
    <property type="match status" value="1"/>
</dbReference>
<dbReference type="InterPro" id="IPR000160">
    <property type="entry name" value="GGDEF_dom"/>
</dbReference>
<dbReference type="InterPro" id="IPR000014">
    <property type="entry name" value="PAS"/>
</dbReference>
<dbReference type="Pfam" id="PF00563">
    <property type="entry name" value="EAL"/>
    <property type="match status" value="1"/>
</dbReference>
<comment type="caution">
    <text evidence="5">The sequence shown here is derived from an EMBL/GenBank/DDBJ whole genome shotgun (WGS) entry which is preliminary data.</text>
</comment>
<dbReference type="PROSITE" id="PS50112">
    <property type="entry name" value="PAS"/>
    <property type="match status" value="1"/>
</dbReference>
<gene>
    <name evidence="5" type="ORF">ZRA01_17650</name>
</gene>
<dbReference type="Proteomes" id="UP000318422">
    <property type="component" value="Unassembled WGS sequence"/>
</dbReference>
<evidence type="ECO:0000256" key="1">
    <source>
        <dbReference type="SAM" id="Phobius"/>
    </source>
</evidence>
<keyword evidence="6" id="KW-1185">Reference proteome</keyword>
<dbReference type="Pfam" id="PF05226">
    <property type="entry name" value="CHASE2"/>
    <property type="match status" value="1"/>
</dbReference>
<sequence>MQARTGWLLVIVPTALAALANPSPLERLDLLLYDSLEPLVAPAPAAEPPAVIVAIDEPSLAALGRWPWDRDVHGRLLDRLGEAGAAAVGVSILFAEPGAGDSQLAAALARSGRVSLPVAPAEAPVGRGVQALLPLPALAAGAAALGHVDVELDADALVRRTFRHAGLGSAHWPALSVAVAEATRPASASPPPTPQAVGLIIASPTQWVRDGEMLLPYPQQRDAPPVYSYIDVLRAPSLAGALAGKAVFVGAMAAGLDAGLATPDAANGHPMPAVEFHARAYQALLAGRVYSTATPALTLAATLLLLLAAMLLRTERRAIQIPLAAGGLLLPFAASGLLLREAQLWLPPAAAAGGILGGHLLSLVLRHIDARRSLRRARHQADATLRSIADGVVSVDRGGNILFINPVAEALLGAGLAELGGQPLAPLLVRFTADAGQLEALIQRCIASGRQFQLAGPLAWAGAGGARHMLTVTLAPIDSDEGGAVLAFHDVTESVASTTRLIHEATHDPLTGLPNRSLLLDRLHRAIARSARSGSVVAVLFIDLDRFKRINDSLGHHCGDLVLQAVARRLLAAVRAEDTVSRWGGDEFIVLLDGIADRRSVADIAGKLIALLDQEIDSVDVRGLLLACSIGISIGPDDSQDADTLLSMADKAMYQGKTDGGRNFTFYSAEMNVWSRDRLSTESALRGALSNGEFELFYQPQVSLSGRRLVGLESLIRWRRPGFGLVPPDQFIPAAEESGYIRSIGEWVIREACAQLARWSAEGFTLVPVAINVSSRQCADMAIVDTIRDALAHSRLDPQLLKIELTESTAMHKPDFVAELLLRVAELGVGISVDDFGTGYSSLSYLKRFPVSELKIDRSFVAGITHGGDDAAIVQGTIALAHGLGKTVVAEGVETDEQLRFLTQLGCDTAQGYLFARPLPAAEVRGWLEAEGASGQA</sequence>
<feature type="domain" description="GGDEF" evidence="4">
    <location>
        <begin position="535"/>
        <end position="669"/>
    </location>
</feature>
<feature type="transmembrane region" description="Helical" evidence="1">
    <location>
        <begin position="319"/>
        <end position="339"/>
    </location>
</feature>
<dbReference type="SMART" id="SM01080">
    <property type="entry name" value="CHASE2"/>
    <property type="match status" value="1"/>
</dbReference>
<dbReference type="PANTHER" id="PTHR44757">
    <property type="entry name" value="DIGUANYLATE CYCLASE DGCP"/>
    <property type="match status" value="1"/>
</dbReference>
<feature type="domain" description="PAS" evidence="2">
    <location>
        <begin position="377"/>
        <end position="449"/>
    </location>
</feature>
<dbReference type="CDD" id="cd00130">
    <property type="entry name" value="PAS"/>
    <property type="match status" value="1"/>
</dbReference>
<keyword evidence="1" id="KW-0812">Transmembrane</keyword>
<dbReference type="CDD" id="cd01948">
    <property type="entry name" value="EAL"/>
    <property type="match status" value="1"/>
</dbReference>